<feature type="region of interest" description="Disordered" evidence="1">
    <location>
        <begin position="234"/>
        <end position="273"/>
    </location>
</feature>
<feature type="compositionally biased region" description="Acidic residues" evidence="1">
    <location>
        <begin position="99"/>
        <end position="124"/>
    </location>
</feature>
<feature type="compositionally biased region" description="Basic and acidic residues" evidence="1">
    <location>
        <begin position="182"/>
        <end position="192"/>
    </location>
</feature>
<dbReference type="EMBL" id="JAAMPI010001201">
    <property type="protein sequence ID" value="KAF4626204.1"/>
    <property type="molecule type" value="Genomic_DNA"/>
</dbReference>
<sequence length="498" mass="57215">MPPKRMTANPIKAPRYRPGKSLAEGPSSESELDSDEEEAPAAKAIPAPPKATTAAGITSNLNKVDLNERRKQAIAKEAQRIEEEKALKAKEEEGFVTESEPEEEESENEEEGSESEEESSEEEEAPRRVMMRPTFIKKDKRGQNPGAAAAKEKSEEELAAAEEARRKALADEIVEEQIRKDLAAKEAGKKNWDDDEDEGDDVDDTDDIDPEAEYAAWKLRELKRIKREREAIEQREKELEEVERRKNLTEEERKAEDDAHLAAQKEEKESKGKMTYMQKYYHKGAFFQDDLKAEGLDRRDIMGSRFADDVQNRDLLPQALQMRDMTKLGKKGATKYRDLKSEDTGRWGQFDDRGPKRGGQFGVDERFLPDNQREGGPGASGSNSVPVGERKKVVGAPEGPRAMREGGGGNQRREEPIDSYRPSNDMDERRSRPRSRSRSPPPPRRERSRTRSRERFHHREEGNRSGHRYHDDRNRRKRSTSRDRDRYESDKRRRIDSR</sequence>
<dbReference type="AlphaFoldDB" id="A0A8H4W050"/>
<protein>
    <recommendedName>
        <fullName evidence="2">Micro-fibrillar-associated protein 1 C-terminal domain-containing protein</fullName>
    </recommendedName>
</protein>
<dbReference type="Proteomes" id="UP000566819">
    <property type="component" value="Unassembled WGS sequence"/>
</dbReference>
<feature type="compositionally biased region" description="Basic and acidic residues" evidence="1">
    <location>
        <begin position="335"/>
        <end position="355"/>
    </location>
</feature>
<feature type="compositionally biased region" description="Low complexity" evidence="1">
    <location>
        <begin position="41"/>
        <end position="55"/>
    </location>
</feature>
<comment type="caution">
    <text evidence="3">The sequence shown here is derived from an EMBL/GenBank/DDBJ whole genome shotgun (WGS) entry which is preliminary data.</text>
</comment>
<feature type="region of interest" description="Disordered" evidence="1">
    <location>
        <begin position="85"/>
        <end position="165"/>
    </location>
</feature>
<evidence type="ECO:0000259" key="2">
    <source>
        <dbReference type="Pfam" id="PF06991"/>
    </source>
</evidence>
<name>A0A8H4W050_9HELO</name>
<evidence type="ECO:0000313" key="4">
    <source>
        <dbReference type="Proteomes" id="UP000566819"/>
    </source>
</evidence>
<accession>A0A8H4W050</accession>
<feature type="compositionally biased region" description="Basic and acidic residues" evidence="1">
    <location>
        <begin position="234"/>
        <end position="272"/>
    </location>
</feature>
<reference evidence="3 4" key="1">
    <citation type="submission" date="2020-03" db="EMBL/GenBank/DDBJ databases">
        <title>Draft Genome Sequence of Cudoniella acicularis.</title>
        <authorList>
            <person name="Buettner E."/>
            <person name="Kellner H."/>
        </authorList>
    </citation>
    <scope>NUCLEOTIDE SEQUENCE [LARGE SCALE GENOMIC DNA]</scope>
    <source>
        <strain evidence="3 4">DSM 108380</strain>
    </source>
</reference>
<dbReference type="InterPro" id="IPR033194">
    <property type="entry name" value="MFAP1"/>
</dbReference>
<keyword evidence="4" id="KW-1185">Reference proteome</keyword>
<proteinExistence type="predicted"/>
<feature type="domain" description="Micro-fibrillar-associated protein 1 C-terminal" evidence="2">
    <location>
        <begin position="120"/>
        <end position="344"/>
    </location>
</feature>
<evidence type="ECO:0000256" key="1">
    <source>
        <dbReference type="SAM" id="MobiDB-lite"/>
    </source>
</evidence>
<organism evidence="3 4">
    <name type="scientific">Cudoniella acicularis</name>
    <dbReference type="NCBI Taxonomy" id="354080"/>
    <lineage>
        <taxon>Eukaryota</taxon>
        <taxon>Fungi</taxon>
        <taxon>Dikarya</taxon>
        <taxon>Ascomycota</taxon>
        <taxon>Pezizomycotina</taxon>
        <taxon>Leotiomycetes</taxon>
        <taxon>Helotiales</taxon>
        <taxon>Tricladiaceae</taxon>
        <taxon>Cudoniella</taxon>
    </lineage>
</organism>
<feature type="region of interest" description="Disordered" evidence="1">
    <location>
        <begin position="325"/>
        <end position="498"/>
    </location>
</feature>
<feature type="region of interest" description="Disordered" evidence="1">
    <location>
        <begin position="182"/>
        <end position="209"/>
    </location>
</feature>
<dbReference type="OrthoDB" id="1111734at2759"/>
<gene>
    <name evidence="3" type="ORF">G7Y89_g11957</name>
</gene>
<dbReference type="PANTHER" id="PTHR15327">
    <property type="entry name" value="MICROFIBRIL-ASSOCIATED PROTEIN"/>
    <property type="match status" value="1"/>
</dbReference>
<feature type="compositionally biased region" description="Acidic residues" evidence="1">
    <location>
        <begin position="193"/>
        <end position="209"/>
    </location>
</feature>
<feature type="compositionally biased region" description="Basic and acidic residues" evidence="1">
    <location>
        <begin position="411"/>
        <end position="430"/>
    </location>
</feature>
<dbReference type="InterPro" id="IPR009730">
    <property type="entry name" value="MFAP1_C"/>
</dbReference>
<feature type="compositionally biased region" description="Acidic residues" evidence="1">
    <location>
        <begin position="30"/>
        <end position="39"/>
    </location>
</feature>
<feature type="compositionally biased region" description="Basic and acidic residues" evidence="1">
    <location>
        <begin position="443"/>
        <end position="498"/>
    </location>
</feature>
<feature type="compositionally biased region" description="Basic and acidic residues" evidence="1">
    <location>
        <begin position="150"/>
        <end position="165"/>
    </location>
</feature>
<feature type="compositionally biased region" description="Basic and acidic residues" evidence="1">
    <location>
        <begin position="363"/>
        <end position="373"/>
    </location>
</feature>
<evidence type="ECO:0000313" key="3">
    <source>
        <dbReference type="EMBL" id="KAF4626204.1"/>
    </source>
</evidence>
<dbReference type="Pfam" id="PF06991">
    <property type="entry name" value="MFAP1"/>
    <property type="match status" value="1"/>
</dbReference>
<feature type="region of interest" description="Disordered" evidence="1">
    <location>
        <begin position="1"/>
        <end position="68"/>
    </location>
</feature>